<evidence type="ECO:0000313" key="1">
    <source>
        <dbReference type="EMBL" id="RYC66845.1"/>
    </source>
</evidence>
<name>A0A4Q2UHB3_9BACT</name>
<comment type="caution">
    <text evidence="1">The sequence shown here is derived from an EMBL/GenBank/DDBJ whole genome shotgun (WGS) entry which is preliminary data.</text>
</comment>
<dbReference type="InterPro" id="IPR006121">
    <property type="entry name" value="HMA_dom"/>
</dbReference>
<dbReference type="SUPFAM" id="SSF55008">
    <property type="entry name" value="HMA, heavy metal-associated domain"/>
    <property type="match status" value="1"/>
</dbReference>
<dbReference type="RefSeq" id="WP_077921987.1">
    <property type="nucleotide sequence ID" value="NZ_SBLB01000011.1"/>
</dbReference>
<dbReference type="CDD" id="cd00371">
    <property type="entry name" value="HMA"/>
    <property type="match status" value="1"/>
</dbReference>
<accession>A0A4Q2UHB3</accession>
<reference evidence="1 2" key="1">
    <citation type="submission" date="2019-01" db="EMBL/GenBank/DDBJ databases">
        <title>Spirosoma flava sp. nov., a propanil-degrading bacterium isolated from herbicide-contaminated soil.</title>
        <authorList>
            <person name="Zhang L."/>
            <person name="Jiang J.-D."/>
        </authorList>
    </citation>
    <scope>NUCLEOTIDE SEQUENCE [LARGE SCALE GENOMIC DNA]</scope>
    <source>
        <strain evidence="1 2">TY50</strain>
    </source>
</reference>
<dbReference type="Proteomes" id="UP000290407">
    <property type="component" value="Unassembled WGS sequence"/>
</dbReference>
<gene>
    <name evidence="1" type="ORF">EQG79_27475</name>
</gene>
<organism evidence="1 2">
    <name type="scientific">Spirosoma sordidisoli</name>
    <dbReference type="NCBI Taxonomy" id="2502893"/>
    <lineage>
        <taxon>Bacteria</taxon>
        <taxon>Pseudomonadati</taxon>
        <taxon>Bacteroidota</taxon>
        <taxon>Cytophagia</taxon>
        <taxon>Cytophagales</taxon>
        <taxon>Cytophagaceae</taxon>
        <taxon>Spirosoma</taxon>
    </lineage>
</organism>
<dbReference type="EMBL" id="SBLB01000011">
    <property type="protein sequence ID" value="RYC66845.1"/>
    <property type="molecule type" value="Genomic_DNA"/>
</dbReference>
<protein>
    <submittedName>
        <fullName evidence="1">Heavy metal transport/detoxification protein</fullName>
    </submittedName>
</protein>
<evidence type="ECO:0000313" key="2">
    <source>
        <dbReference type="Proteomes" id="UP000290407"/>
    </source>
</evidence>
<proteinExistence type="predicted"/>
<dbReference type="Gene3D" id="3.30.70.100">
    <property type="match status" value="1"/>
</dbReference>
<dbReference type="GO" id="GO:0046872">
    <property type="term" value="F:metal ion binding"/>
    <property type="evidence" value="ECO:0007669"/>
    <property type="project" value="InterPro"/>
</dbReference>
<keyword evidence="2" id="KW-1185">Reference proteome</keyword>
<dbReference type="InterPro" id="IPR036163">
    <property type="entry name" value="HMA_dom_sf"/>
</dbReference>
<dbReference type="AlphaFoldDB" id="A0A4Q2UHB3"/>
<sequence length="69" mass="7355">MDAKQFKTNIKCANCVAAVTPFLNEAVGENAWQVDLQSPNRVLTVDTATSDAAVTQAIEKAGYKAEPLS</sequence>